<dbReference type="InterPro" id="IPR044730">
    <property type="entry name" value="RNase_H-like_dom_plant"/>
</dbReference>
<dbReference type="GO" id="GO:0004523">
    <property type="term" value="F:RNA-DNA hybrid ribonuclease activity"/>
    <property type="evidence" value="ECO:0007669"/>
    <property type="project" value="InterPro"/>
</dbReference>
<proteinExistence type="predicted"/>
<accession>A0A444Z8T9</accession>
<organism evidence="2 3">
    <name type="scientific">Arachis hypogaea</name>
    <name type="common">Peanut</name>
    <dbReference type="NCBI Taxonomy" id="3818"/>
    <lineage>
        <taxon>Eukaryota</taxon>
        <taxon>Viridiplantae</taxon>
        <taxon>Streptophyta</taxon>
        <taxon>Embryophyta</taxon>
        <taxon>Tracheophyta</taxon>
        <taxon>Spermatophyta</taxon>
        <taxon>Magnoliopsida</taxon>
        <taxon>eudicotyledons</taxon>
        <taxon>Gunneridae</taxon>
        <taxon>Pentapetalae</taxon>
        <taxon>rosids</taxon>
        <taxon>fabids</taxon>
        <taxon>Fabales</taxon>
        <taxon>Fabaceae</taxon>
        <taxon>Papilionoideae</taxon>
        <taxon>50 kb inversion clade</taxon>
        <taxon>dalbergioids sensu lato</taxon>
        <taxon>Dalbergieae</taxon>
        <taxon>Pterocarpus clade</taxon>
        <taxon>Arachis</taxon>
    </lineage>
</organism>
<evidence type="ECO:0000313" key="2">
    <source>
        <dbReference type="EMBL" id="RYR10538.1"/>
    </source>
</evidence>
<dbReference type="InterPro" id="IPR012337">
    <property type="entry name" value="RNaseH-like_sf"/>
</dbReference>
<protein>
    <recommendedName>
        <fullName evidence="1">RNase H type-1 domain-containing protein</fullName>
    </recommendedName>
</protein>
<dbReference type="CDD" id="cd06222">
    <property type="entry name" value="RNase_H_like"/>
    <property type="match status" value="1"/>
</dbReference>
<feature type="domain" description="RNase H type-1" evidence="1">
    <location>
        <begin position="39"/>
        <end position="159"/>
    </location>
</feature>
<dbReference type="AlphaFoldDB" id="A0A444Z8T9"/>
<sequence length="196" mass="22194">MENYNAIIKITEKRNSLLNFTKEELIGWEEPIWGWTKLNVDGSVIQPGSKSACGGLIRDWTGRTIVGFSMNIEICTITMAELWGIYVGVKLVSGLGIAKLVMESDSKCAMTLIQKMSTEIHGSSSLIRSIKELLVKMKSVEVRHIYRETNFCIDTLAKLGEEHKPRIKFWEQPLPCLFHHFFTGASNVKFSRVVVQ</sequence>
<reference evidence="2 3" key="1">
    <citation type="submission" date="2019-01" db="EMBL/GenBank/DDBJ databases">
        <title>Sequencing of cultivated peanut Arachis hypogaea provides insights into genome evolution and oil improvement.</title>
        <authorList>
            <person name="Chen X."/>
        </authorList>
    </citation>
    <scope>NUCLEOTIDE SEQUENCE [LARGE SCALE GENOMIC DNA]</scope>
    <source>
        <strain evidence="3">cv. Fuhuasheng</strain>
        <tissue evidence="2">Leaves</tissue>
    </source>
</reference>
<keyword evidence="3" id="KW-1185">Reference proteome</keyword>
<gene>
    <name evidence="2" type="ORF">Ahy_B05g078965</name>
</gene>
<dbReference type="GO" id="GO:0003676">
    <property type="term" value="F:nucleic acid binding"/>
    <property type="evidence" value="ECO:0007669"/>
    <property type="project" value="InterPro"/>
</dbReference>
<dbReference type="InterPro" id="IPR036397">
    <property type="entry name" value="RNaseH_sf"/>
</dbReference>
<name>A0A444Z8T9_ARAHY</name>
<dbReference type="InterPro" id="IPR002156">
    <property type="entry name" value="RNaseH_domain"/>
</dbReference>
<dbReference type="Gene3D" id="3.30.420.10">
    <property type="entry name" value="Ribonuclease H-like superfamily/Ribonuclease H"/>
    <property type="match status" value="1"/>
</dbReference>
<dbReference type="PANTHER" id="PTHR47723">
    <property type="entry name" value="OS05G0353850 PROTEIN"/>
    <property type="match status" value="1"/>
</dbReference>
<dbReference type="PANTHER" id="PTHR47723:SF13">
    <property type="entry name" value="PUTATIVE-RELATED"/>
    <property type="match status" value="1"/>
</dbReference>
<dbReference type="Proteomes" id="UP000289738">
    <property type="component" value="Chromosome B05"/>
</dbReference>
<dbReference type="InterPro" id="IPR053151">
    <property type="entry name" value="RNase_H-like"/>
</dbReference>
<comment type="caution">
    <text evidence="2">The sequence shown here is derived from an EMBL/GenBank/DDBJ whole genome shotgun (WGS) entry which is preliminary data.</text>
</comment>
<dbReference type="Pfam" id="PF13456">
    <property type="entry name" value="RVT_3"/>
    <property type="match status" value="1"/>
</dbReference>
<dbReference type="EMBL" id="SDMP01000015">
    <property type="protein sequence ID" value="RYR10538.1"/>
    <property type="molecule type" value="Genomic_DNA"/>
</dbReference>
<evidence type="ECO:0000259" key="1">
    <source>
        <dbReference type="Pfam" id="PF13456"/>
    </source>
</evidence>
<dbReference type="SUPFAM" id="SSF53098">
    <property type="entry name" value="Ribonuclease H-like"/>
    <property type="match status" value="1"/>
</dbReference>
<evidence type="ECO:0000313" key="3">
    <source>
        <dbReference type="Proteomes" id="UP000289738"/>
    </source>
</evidence>